<sequence>METLEALKYPIGQFECPQTEGEALITDWIAQLETFPDRLAHLVKPLSQAQLDTPYRPGGWSVRQVVHHLADSHHNSYTRFRWALTEERPLIKVYDETQWVKLPDGDQAPIDLSLAYLKVLHAKMVLMLKGLSQEQMAMGYVHPEGNTFVSVAENIGKYVWHGNHHYAHIAKLIEREAW</sequence>
<dbReference type="OrthoDB" id="9796039at2"/>
<dbReference type="InterPro" id="IPR034660">
    <property type="entry name" value="DinB/YfiT-like"/>
</dbReference>
<feature type="domain" description="DinB-like" evidence="1">
    <location>
        <begin position="31"/>
        <end position="169"/>
    </location>
</feature>
<dbReference type="RefSeq" id="WP_097440768.1">
    <property type="nucleotide sequence ID" value="NZ_KZ300476.1"/>
</dbReference>
<dbReference type="Gene3D" id="1.20.120.450">
    <property type="entry name" value="dinb family like domain"/>
    <property type="match status" value="1"/>
</dbReference>
<protein>
    <submittedName>
        <fullName evidence="2">Metal-dependent hydrolase</fullName>
    </submittedName>
</protein>
<keyword evidence="3" id="KW-1185">Reference proteome</keyword>
<organism evidence="2 3">
    <name type="scientific">Sediminicola luteus</name>
    <dbReference type="NCBI Taxonomy" id="319238"/>
    <lineage>
        <taxon>Bacteria</taxon>
        <taxon>Pseudomonadati</taxon>
        <taxon>Bacteroidota</taxon>
        <taxon>Flavobacteriia</taxon>
        <taxon>Flavobacteriales</taxon>
        <taxon>Flavobacteriaceae</taxon>
        <taxon>Sediminicola</taxon>
    </lineage>
</organism>
<name>A0A2A4G8H7_9FLAO</name>
<gene>
    <name evidence="2" type="ORF">B7P33_08320</name>
</gene>
<evidence type="ECO:0000313" key="2">
    <source>
        <dbReference type="EMBL" id="PCE64296.1"/>
    </source>
</evidence>
<dbReference type="InterPro" id="IPR024775">
    <property type="entry name" value="DinB-like"/>
</dbReference>
<proteinExistence type="predicted"/>
<dbReference type="GO" id="GO:0016787">
    <property type="term" value="F:hydrolase activity"/>
    <property type="evidence" value="ECO:0007669"/>
    <property type="project" value="UniProtKB-KW"/>
</dbReference>
<reference evidence="2 3" key="1">
    <citation type="submission" date="2017-04" db="EMBL/GenBank/DDBJ databases">
        <title>A new member of the family Flavobacteriaceae isolated from ascidians.</title>
        <authorList>
            <person name="Chen L."/>
        </authorList>
    </citation>
    <scope>NUCLEOTIDE SEQUENCE [LARGE SCALE GENOMIC DNA]</scope>
    <source>
        <strain evidence="2 3">HQA918</strain>
    </source>
</reference>
<dbReference type="Proteomes" id="UP000219559">
    <property type="component" value="Unassembled WGS sequence"/>
</dbReference>
<evidence type="ECO:0000259" key="1">
    <source>
        <dbReference type="Pfam" id="PF12867"/>
    </source>
</evidence>
<dbReference type="NCBIfam" id="NF009807">
    <property type="entry name" value="PRK13291.1"/>
    <property type="match status" value="1"/>
</dbReference>
<comment type="caution">
    <text evidence="2">The sequence shown here is derived from an EMBL/GenBank/DDBJ whole genome shotgun (WGS) entry which is preliminary data.</text>
</comment>
<dbReference type="AlphaFoldDB" id="A0A2A4G8H7"/>
<keyword evidence="2" id="KW-0378">Hydrolase</keyword>
<dbReference type="SUPFAM" id="SSF109854">
    <property type="entry name" value="DinB/YfiT-like putative metalloenzymes"/>
    <property type="match status" value="1"/>
</dbReference>
<accession>A0A2A4G8H7</accession>
<dbReference type="Pfam" id="PF12867">
    <property type="entry name" value="DinB_2"/>
    <property type="match status" value="1"/>
</dbReference>
<evidence type="ECO:0000313" key="3">
    <source>
        <dbReference type="Proteomes" id="UP000219559"/>
    </source>
</evidence>
<dbReference type="EMBL" id="NBWU01000003">
    <property type="protein sequence ID" value="PCE64296.1"/>
    <property type="molecule type" value="Genomic_DNA"/>
</dbReference>